<sequence>MFHQSIDVPLLNARETHAGMWKRLWYAAAIFFGSITITTCIAYIMTIYNHDRDSKCQKQIAIISGLDLLWVYIVFIFFLNRFQHHKIRMLVGEILGIFMIPLYALTIDSIDKCDDYMESEPLYDWLIGWAACATLIFVIALCIWLYTLSKWCFFPKGLRITWNEEPELHSDHRESNINEILSGNDNKLPDNANNSLVQGLNNV</sequence>
<feature type="transmembrane region" description="Helical" evidence="2">
    <location>
        <begin position="126"/>
        <end position="146"/>
    </location>
</feature>
<proteinExistence type="predicted"/>
<keyword evidence="2" id="KW-0472">Membrane</keyword>
<evidence type="ECO:0000256" key="1">
    <source>
        <dbReference type="SAM" id="MobiDB-lite"/>
    </source>
</evidence>
<feature type="transmembrane region" description="Helical" evidence="2">
    <location>
        <begin position="60"/>
        <end position="80"/>
    </location>
</feature>
<dbReference type="EMBL" id="MN740503">
    <property type="protein sequence ID" value="QHU30001.1"/>
    <property type="molecule type" value="Genomic_DNA"/>
</dbReference>
<keyword evidence="2" id="KW-0812">Transmembrane</keyword>
<feature type="region of interest" description="Disordered" evidence="1">
    <location>
        <begin position="182"/>
        <end position="203"/>
    </location>
</feature>
<feature type="transmembrane region" description="Helical" evidence="2">
    <location>
        <begin position="87"/>
        <end position="106"/>
    </location>
</feature>
<evidence type="ECO:0000256" key="2">
    <source>
        <dbReference type="SAM" id="Phobius"/>
    </source>
</evidence>
<name>A0A6C0LK01_9ZZZZ</name>
<evidence type="ECO:0000313" key="3">
    <source>
        <dbReference type="EMBL" id="QHU30001.1"/>
    </source>
</evidence>
<reference evidence="3" key="1">
    <citation type="journal article" date="2020" name="Nature">
        <title>Giant virus diversity and host interactions through global metagenomics.</title>
        <authorList>
            <person name="Schulz F."/>
            <person name="Roux S."/>
            <person name="Paez-Espino D."/>
            <person name="Jungbluth S."/>
            <person name="Walsh D.A."/>
            <person name="Denef V.J."/>
            <person name="McMahon K.D."/>
            <person name="Konstantinidis K.T."/>
            <person name="Eloe-Fadrosh E.A."/>
            <person name="Kyrpides N.C."/>
            <person name="Woyke T."/>
        </authorList>
    </citation>
    <scope>NUCLEOTIDE SEQUENCE</scope>
    <source>
        <strain evidence="3">GVMAG-M-3300027833-11</strain>
    </source>
</reference>
<organism evidence="3">
    <name type="scientific">viral metagenome</name>
    <dbReference type="NCBI Taxonomy" id="1070528"/>
    <lineage>
        <taxon>unclassified sequences</taxon>
        <taxon>metagenomes</taxon>
        <taxon>organismal metagenomes</taxon>
    </lineage>
</organism>
<protein>
    <submittedName>
        <fullName evidence="3">Uncharacterized protein</fullName>
    </submittedName>
</protein>
<dbReference type="AlphaFoldDB" id="A0A6C0LK01"/>
<accession>A0A6C0LK01</accession>
<keyword evidence="2" id="KW-1133">Transmembrane helix</keyword>
<feature type="transmembrane region" description="Helical" evidence="2">
    <location>
        <begin position="24"/>
        <end position="48"/>
    </location>
</feature>